<dbReference type="AlphaFoldDB" id="A0A3S4VWN1"/>
<gene>
    <name evidence="4" type="ORF">NCTC10951_01153</name>
</gene>
<feature type="domain" description="Putative T7SS secretion signal" evidence="3">
    <location>
        <begin position="18"/>
        <end position="191"/>
    </location>
</feature>
<dbReference type="Proteomes" id="UP000268658">
    <property type="component" value="Chromosome"/>
</dbReference>
<proteinExistence type="predicted"/>
<feature type="region of interest" description="Disordered" evidence="1">
    <location>
        <begin position="1"/>
        <end position="30"/>
    </location>
</feature>
<accession>A0A3S4VWN1</accession>
<evidence type="ECO:0000256" key="1">
    <source>
        <dbReference type="SAM" id="MobiDB-lite"/>
    </source>
</evidence>
<feature type="compositionally biased region" description="Basic and acidic residues" evidence="1">
    <location>
        <begin position="109"/>
        <end position="126"/>
    </location>
</feature>
<dbReference type="KEGG" id="avc:NCTC10951_01153"/>
<feature type="transmembrane region" description="Helical" evidence="2">
    <location>
        <begin position="213"/>
        <end position="235"/>
    </location>
</feature>
<evidence type="ECO:0000313" key="5">
    <source>
        <dbReference type="Proteomes" id="UP000268658"/>
    </source>
</evidence>
<keyword evidence="2" id="KW-0812">Transmembrane</keyword>
<feature type="region of interest" description="Disordered" evidence="1">
    <location>
        <begin position="109"/>
        <end position="137"/>
    </location>
</feature>
<organism evidence="4 5">
    <name type="scientific">Actinomyces viscosus</name>
    <dbReference type="NCBI Taxonomy" id="1656"/>
    <lineage>
        <taxon>Bacteria</taxon>
        <taxon>Bacillati</taxon>
        <taxon>Actinomycetota</taxon>
        <taxon>Actinomycetes</taxon>
        <taxon>Actinomycetales</taxon>
        <taxon>Actinomycetaceae</taxon>
        <taxon>Actinomyces</taxon>
    </lineage>
</organism>
<dbReference type="OrthoDB" id="4336761at2"/>
<dbReference type="InterPro" id="IPR049082">
    <property type="entry name" value="T7SS_signal"/>
</dbReference>
<name>A0A3S4VWN1_ACTVI</name>
<dbReference type="EMBL" id="LR134477">
    <property type="protein sequence ID" value="VEI15440.1"/>
    <property type="molecule type" value="Genomic_DNA"/>
</dbReference>
<dbReference type="RefSeq" id="WP_126413816.1">
    <property type="nucleotide sequence ID" value="NZ_JASPER010000009.1"/>
</dbReference>
<evidence type="ECO:0000259" key="3">
    <source>
        <dbReference type="Pfam" id="PF21725"/>
    </source>
</evidence>
<reference evidence="4 5" key="1">
    <citation type="submission" date="2018-12" db="EMBL/GenBank/DDBJ databases">
        <authorList>
            <consortium name="Pathogen Informatics"/>
        </authorList>
    </citation>
    <scope>NUCLEOTIDE SEQUENCE [LARGE SCALE GENOMIC DNA]</scope>
    <source>
        <strain evidence="4 5">NCTC10951</strain>
    </source>
</reference>
<keyword evidence="2" id="KW-1133">Transmembrane helix</keyword>
<keyword evidence="2" id="KW-0472">Membrane</keyword>
<protein>
    <recommendedName>
        <fullName evidence="3">Putative T7SS secretion signal domain-containing protein</fullName>
    </recommendedName>
</protein>
<evidence type="ECO:0000256" key="2">
    <source>
        <dbReference type="SAM" id="Phobius"/>
    </source>
</evidence>
<evidence type="ECO:0000313" key="4">
    <source>
        <dbReference type="EMBL" id="VEI15440.1"/>
    </source>
</evidence>
<sequence>MTARPTDWSPLDCSRDPVSGDPDAVREAARQYSSTAEAIKTAQTSLTNISYQSRGKAVAELQNKARELAGQVGQAYSRCEGASEALNGYAPHLENAQKTSLEALREAEKSKRDLEGVQNQKRDVERSYYQSKSPQERENLKQRYMRLGGQESSAQSAVNAAKAKLKQAVEERDSAAQTASKKLDHVSETSPIKDGLWDKFKGFLRKLAKVAEVLNVILDKISMVLTIVCIAVAIFCPPVGAGLLMAGFIVSAAKFACSTVCNISKLADGKMSPGEFLTNLAVDGASLAMEGAGLKGASAGAKAGKAAMKEGAKQGLKEGERRLRAAEQSALAKQAANRGTKGLRKGLINLNNKINDIKGVGEKIPKQLTSNMNRRQAMYTDLKKEAGKYFSKKSFEEKKSEFKENLSQTIDSSCAFKKATVK</sequence>
<dbReference type="Pfam" id="PF21725">
    <property type="entry name" value="T7SS_signal"/>
    <property type="match status" value="1"/>
</dbReference>